<dbReference type="EMBL" id="PXYL01000032">
    <property type="protein sequence ID" value="PSJ52713.1"/>
    <property type="molecule type" value="Genomic_DNA"/>
</dbReference>
<dbReference type="InterPro" id="IPR005119">
    <property type="entry name" value="LysR_subst-bd"/>
</dbReference>
<evidence type="ECO:0000256" key="1">
    <source>
        <dbReference type="ARBA" id="ARBA00009437"/>
    </source>
</evidence>
<reference evidence="7 8" key="1">
    <citation type="submission" date="2018-03" db="EMBL/GenBank/DDBJ databases">
        <title>The draft genome of Mesorhizobium soli JCM 19897.</title>
        <authorList>
            <person name="Li L."/>
            <person name="Liu L."/>
            <person name="Liang L."/>
            <person name="Wang T."/>
            <person name="Zhang X."/>
        </authorList>
    </citation>
    <scope>NUCLEOTIDE SEQUENCE [LARGE SCALE GENOMIC DNA]</scope>
    <source>
        <strain evidence="7 8">JCM 19897</strain>
    </source>
</reference>
<dbReference type="CDD" id="cd08417">
    <property type="entry name" value="PBP2_Nitroaromatics_like"/>
    <property type="match status" value="1"/>
</dbReference>
<keyword evidence="4" id="KW-0238">DNA-binding</keyword>
<keyword evidence="3" id="KW-0805">Transcription regulation</keyword>
<sequence>MRGIDLNLLRSLDVLIEEANVTHAAARLGVTQPGLSAQLARLRAIFDDPLLVPSEKGRGMLPTSRALELREPLHAALKDLEAVVRTPAQFDPRTDARTFAIATTDNAVVVLGLPLIERLRQTAGRGIRLSFSSTGTDVAAELERGEINLLIGSDRMVPPAMKARKLLEESYVMIQRKGHPRGRAPLDLDAYCKLEHVLVSTSGGSFHGFIDEQLEKLGYRRSVALSVHQFVMAPMIVASTDFVSTLPRRFAARFADHRLDLFELPFSAQGFNLFAAWHPRAHADPALMWLRNQLIEIARE</sequence>
<dbReference type="Pfam" id="PF00126">
    <property type="entry name" value="HTH_1"/>
    <property type="match status" value="1"/>
</dbReference>
<dbReference type="GO" id="GO:0003700">
    <property type="term" value="F:DNA-binding transcription factor activity"/>
    <property type="evidence" value="ECO:0007669"/>
    <property type="project" value="InterPro"/>
</dbReference>
<organism evidence="7 8">
    <name type="scientific">Pseudaminobacter soli</name>
    <name type="common">ex Li et al. 2025</name>
    <dbReference type="NCBI Taxonomy" id="1295366"/>
    <lineage>
        <taxon>Bacteria</taxon>
        <taxon>Pseudomonadati</taxon>
        <taxon>Pseudomonadota</taxon>
        <taxon>Alphaproteobacteria</taxon>
        <taxon>Hyphomicrobiales</taxon>
        <taxon>Phyllobacteriaceae</taxon>
        <taxon>Pseudaminobacter</taxon>
    </lineage>
</organism>
<evidence type="ECO:0000256" key="2">
    <source>
        <dbReference type="ARBA" id="ARBA00022458"/>
    </source>
</evidence>
<evidence type="ECO:0000256" key="4">
    <source>
        <dbReference type="ARBA" id="ARBA00023125"/>
    </source>
</evidence>
<dbReference type="Pfam" id="PF03466">
    <property type="entry name" value="LysR_substrate"/>
    <property type="match status" value="1"/>
</dbReference>
<name>A0A2P7RR68_9HYPH</name>
<evidence type="ECO:0000313" key="7">
    <source>
        <dbReference type="EMBL" id="PSJ52713.1"/>
    </source>
</evidence>
<keyword evidence="5" id="KW-0804">Transcription</keyword>
<dbReference type="Proteomes" id="UP000240653">
    <property type="component" value="Unassembled WGS sequence"/>
</dbReference>
<dbReference type="Gene3D" id="1.10.10.10">
    <property type="entry name" value="Winged helix-like DNA-binding domain superfamily/Winged helix DNA-binding domain"/>
    <property type="match status" value="1"/>
</dbReference>
<dbReference type="InterPro" id="IPR050389">
    <property type="entry name" value="LysR-type_TF"/>
</dbReference>
<keyword evidence="8" id="KW-1185">Reference proteome</keyword>
<feature type="domain" description="HTH lysR-type" evidence="6">
    <location>
        <begin position="4"/>
        <end position="63"/>
    </location>
</feature>
<comment type="caution">
    <text evidence="7">The sequence shown here is derived from an EMBL/GenBank/DDBJ whole genome shotgun (WGS) entry which is preliminary data.</text>
</comment>
<dbReference type="GO" id="GO:0003677">
    <property type="term" value="F:DNA binding"/>
    <property type="evidence" value="ECO:0007669"/>
    <property type="project" value="UniProtKB-KW"/>
</dbReference>
<dbReference type="AlphaFoldDB" id="A0A2P7RR68"/>
<dbReference type="SUPFAM" id="SSF53850">
    <property type="entry name" value="Periplasmic binding protein-like II"/>
    <property type="match status" value="1"/>
</dbReference>
<dbReference type="PANTHER" id="PTHR30118:SF15">
    <property type="entry name" value="TRANSCRIPTIONAL REGULATORY PROTEIN"/>
    <property type="match status" value="1"/>
</dbReference>
<keyword evidence="2" id="KW-0536">Nodulation</keyword>
<dbReference type="InterPro" id="IPR000847">
    <property type="entry name" value="LysR_HTH_N"/>
</dbReference>
<dbReference type="Gene3D" id="3.40.190.10">
    <property type="entry name" value="Periplasmic binding protein-like II"/>
    <property type="match status" value="2"/>
</dbReference>
<dbReference type="PANTHER" id="PTHR30118">
    <property type="entry name" value="HTH-TYPE TRANSCRIPTIONAL REGULATOR LEUO-RELATED"/>
    <property type="match status" value="1"/>
</dbReference>
<dbReference type="PROSITE" id="PS50931">
    <property type="entry name" value="HTH_LYSR"/>
    <property type="match status" value="1"/>
</dbReference>
<dbReference type="InterPro" id="IPR036388">
    <property type="entry name" value="WH-like_DNA-bd_sf"/>
</dbReference>
<evidence type="ECO:0000256" key="5">
    <source>
        <dbReference type="ARBA" id="ARBA00023163"/>
    </source>
</evidence>
<dbReference type="OrthoDB" id="528082at2"/>
<protein>
    <submittedName>
        <fullName evidence="7">LysR family transcriptional regulator</fullName>
    </submittedName>
</protein>
<evidence type="ECO:0000259" key="6">
    <source>
        <dbReference type="PROSITE" id="PS50931"/>
    </source>
</evidence>
<proteinExistence type="inferred from homology"/>
<comment type="similarity">
    <text evidence="1">Belongs to the LysR transcriptional regulatory family.</text>
</comment>
<dbReference type="SUPFAM" id="SSF46785">
    <property type="entry name" value="Winged helix' DNA-binding domain"/>
    <property type="match status" value="1"/>
</dbReference>
<gene>
    <name evidence="7" type="ORF">C7I85_28605</name>
</gene>
<evidence type="ECO:0000313" key="8">
    <source>
        <dbReference type="Proteomes" id="UP000240653"/>
    </source>
</evidence>
<accession>A0A2P7RR68</accession>
<evidence type="ECO:0000256" key="3">
    <source>
        <dbReference type="ARBA" id="ARBA00023015"/>
    </source>
</evidence>
<dbReference type="InterPro" id="IPR037402">
    <property type="entry name" value="YidZ_PBP2"/>
</dbReference>
<dbReference type="InterPro" id="IPR036390">
    <property type="entry name" value="WH_DNA-bd_sf"/>
</dbReference>